<evidence type="ECO:0000256" key="1">
    <source>
        <dbReference type="SAM" id="MobiDB-lite"/>
    </source>
</evidence>
<accession>A0AAD3P6Z2</accession>
<dbReference type="Proteomes" id="UP001279734">
    <property type="component" value="Unassembled WGS sequence"/>
</dbReference>
<keyword evidence="3" id="KW-1185">Reference proteome</keyword>
<reference evidence="2" key="1">
    <citation type="submission" date="2023-05" db="EMBL/GenBank/DDBJ databases">
        <title>Nepenthes gracilis genome sequencing.</title>
        <authorList>
            <person name="Fukushima K."/>
        </authorList>
    </citation>
    <scope>NUCLEOTIDE SEQUENCE</scope>
    <source>
        <strain evidence="2">SING2019-196</strain>
    </source>
</reference>
<organism evidence="2 3">
    <name type="scientific">Nepenthes gracilis</name>
    <name type="common">Slender pitcher plant</name>
    <dbReference type="NCBI Taxonomy" id="150966"/>
    <lineage>
        <taxon>Eukaryota</taxon>
        <taxon>Viridiplantae</taxon>
        <taxon>Streptophyta</taxon>
        <taxon>Embryophyta</taxon>
        <taxon>Tracheophyta</taxon>
        <taxon>Spermatophyta</taxon>
        <taxon>Magnoliopsida</taxon>
        <taxon>eudicotyledons</taxon>
        <taxon>Gunneridae</taxon>
        <taxon>Pentapetalae</taxon>
        <taxon>Caryophyllales</taxon>
        <taxon>Nepenthaceae</taxon>
        <taxon>Nepenthes</taxon>
    </lineage>
</organism>
<evidence type="ECO:0000313" key="2">
    <source>
        <dbReference type="EMBL" id="GMH01001.1"/>
    </source>
</evidence>
<sequence length="108" mass="11650">MEISLVQKIKLSPHEQIMIGNHSATVKQMNLANGLKFLDPKLCLSPIGKADEQIPSIKESLATPNDNLLSRNGDATKLDQSPSFGAGISKLHLDEARISSEAGDSKQK</sequence>
<comment type="caution">
    <text evidence="2">The sequence shown here is derived from an EMBL/GenBank/DDBJ whole genome shotgun (WGS) entry which is preliminary data.</text>
</comment>
<evidence type="ECO:0000313" key="3">
    <source>
        <dbReference type="Proteomes" id="UP001279734"/>
    </source>
</evidence>
<dbReference type="AlphaFoldDB" id="A0AAD3P6Z2"/>
<name>A0AAD3P6Z2_NEPGR</name>
<protein>
    <submittedName>
        <fullName evidence="2">Uncharacterized protein</fullName>
    </submittedName>
</protein>
<dbReference type="EMBL" id="BSYO01000002">
    <property type="protein sequence ID" value="GMH01001.1"/>
    <property type="molecule type" value="Genomic_DNA"/>
</dbReference>
<gene>
    <name evidence="2" type="ORF">Nepgr_002840</name>
</gene>
<proteinExistence type="predicted"/>
<feature type="region of interest" description="Disordered" evidence="1">
    <location>
        <begin position="63"/>
        <end position="83"/>
    </location>
</feature>